<protein>
    <submittedName>
        <fullName evidence="8">MauE/DoxX family redox-associated membrane protein</fullName>
    </submittedName>
</protein>
<organism evidence="8 9">
    <name type="scientific">Streptomyces vulcanius</name>
    <dbReference type="NCBI Taxonomy" id="1441876"/>
    <lineage>
        <taxon>Bacteria</taxon>
        <taxon>Bacillati</taxon>
        <taxon>Actinomycetota</taxon>
        <taxon>Actinomycetes</taxon>
        <taxon>Kitasatosporales</taxon>
        <taxon>Streptomycetaceae</taxon>
        <taxon>Streptomyces</taxon>
    </lineage>
</organism>
<keyword evidence="3 6" id="KW-1133">Transmembrane helix</keyword>
<feature type="compositionally biased region" description="Polar residues" evidence="5">
    <location>
        <begin position="178"/>
        <end position="187"/>
    </location>
</feature>
<comment type="subcellular location">
    <subcellularLocation>
        <location evidence="1">Membrane</location>
        <topology evidence="1">Multi-pass membrane protein</topology>
    </subcellularLocation>
</comment>
<evidence type="ECO:0000313" key="8">
    <source>
        <dbReference type="EMBL" id="MFC4507189.1"/>
    </source>
</evidence>
<evidence type="ECO:0000256" key="4">
    <source>
        <dbReference type="ARBA" id="ARBA00023136"/>
    </source>
</evidence>
<reference evidence="9" key="1">
    <citation type="journal article" date="2019" name="Int. J. Syst. Evol. Microbiol.">
        <title>The Global Catalogue of Microorganisms (GCM) 10K type strain sequencing project: providing services to taxonomists for standard genome sequencing and annotation.</title>
        <authorList>
            <consortium name="The Broad Institute Genomics Platform"/>
            <consortium name="The Broad Institute Genome Sequencing Center for Infectious Disease"/>
            <person name="Wu L."/>
            <person name="Ma J."/>
        </authorList>
    </citation>
    <scope>NUCLEOTIDE SEQUENCE [LARGE SCALE GENOMIC DNA]</scope>
    <source>
        <strain evidence="9">CGMCC 4.7177</strain>
    </source>
</reference>
<dbReference type="Pfam" id="PF07291">
    <property type="entry name" value="MauE"/>
    <property type="match status" value="1"/>
</dbReference>
<name>A0ABV9B692_9ACTN</name>
<evidence type="ECO:0000256" key="3">
    <source>
        <dbReference type="ARBA" id="ARBA00022989"/>
    </source>
</evidence>
<feature type="transmembrane region" description="Helical" evidence="6">
    <location>
        <begin position="51"/>
        <end position="70"/>
    </location>
</feature>
<keyword evidence="4 6" id="KW-0472">Membrane</keyword>
<sequence>MEPYLSTWIRCLIGLVFLVSAVSKVRGRQSFADFAAAVEALAPVPGARRLLAPAVVALEFAVCGLLIAPLPGAFRYGAWLATGLLLAFAVGIAFAVWRGQATACRCFGASATPVSAWQAVRNLALAVPAGVAALVGPGSGGTTGAVALTIVIGLVCGALVTVLDELVELFLPGTGTAASPATMPTTIRQEKHRAPRDRRPRLRRGVVHPQPRAEPRHHQAPAGPGRDPQPRRQL</sequence>
<comment type="caution">
    <text evidence="8">The sequence shown here is derived from an EMBL/GenBank/DDBJ whole genome shotgun (WGS) entry which is preliminary data.</text>
</comment>
<evidence type="ECO:0000256" key="1">
    <source>
        <dbReference type="ARBA" id="ARBA00004141"/>
    </source>
</evidence>
<dbReference type="RefSeq" id="WP_381185380.1">
    <property type="nucleotide sequence ID" value="NZ_JBHSFK010000052.1"/>
</dbReference>
<evidence type="ECO:0000256" key="2">
    <source>
        <dbReference type="ARBA" id="ARBA00022692"/>
    </source>
</evidence>
<feature type="compositionally biased region" description="Basic residues" evidence="5">
    <location>
        <begin position="190"/>
        <end position="206"/>
    </location>
</feature>
<dbReference type="InterPro" id="IPR009908">
    <property type="entry name" value="Methylamine_util_MauE"/>
</dbReference>
<dbReference type="Proteomes" id="UP001595839">
    <property type="component" value="Unassembled WGS sequence"/>
</dbReference>
<feature type="transmembrane region" description="Helical" evidence="6">
    <location>
        <begin position="77"/>
        <end position="97"/>
    </location>
</feature>
<dbReference type="EMBL" id="JBHSFK010000052">
    <property type="protein sequence ID" value="MFC4507189.1"/>
    <property type="molecule type" value="Genomic_DNA"/>
</dbReference>
<evidence type="ECO:0000313" key="9">
    <source>
        <dbReference type="Proteomes" id="UP001595839"/>
    </source>
</evidence>
<accession>A0ABV9B692</accession>
<evidence type="ECO:0000259" key="7">
    <source>
        <dbReference type="Pfam" id="PF07291"/>
    </source>
</evidence>
<gene>
    <name evidence="8" type="ORF">ACFPIH_48560</name>
</gene>
<feature type="region of interest" description="Disordered" evidence="5">
    <location>
        <begin position="178"/>
        <end position="234"/>
    </location>
</feature>
<evidence type="ECO:0000256" key="6">
    <source>
        <dbReference type="SAM" id="Phobius"/>
    </source>
</evidence>
<evidence type="ECO:0000256" key="5">
    <source>
        <dbReference type="SAM" id="MobiDB-lite"/>
    </source>
</evidence>
<feature type="domain" description="Methylamine utilisation protein MauE" evidence="7">
    <location>
        <begin position="4"/>
        <end position="134"/>
    </location>
</feature>
<proteinExistence type="predicted"/>
<keyword evidence="9" id="KW-1185">Reference proteome</keyword>
<keyword evidence="2 6" id="KW-0812">Transmembrane</keyword>